<feature type="region of interest" description="Disordered" evidence="1">
    <location>
        <begin position="1"/>
        <end position="28"/>
    </location>
</feature>
<comment type="caution">
    <text evidence="2">The sequence shown here is derived from an EMBL/GenBank/DDBJ whole genome shotgun (WGS) entry which is preliminary data.</text>
</comment>
<protein>
    <submittedName>
        <fullName evidence="2">Uncharacterized protein</fullName>
    </submittedName>
</protein>
<keyword evidence="3" id="KW-1185">Reference proteome</keyword>
<organism evidence="2 3">
    <name type="scientific">Portunus trituberculatus</name>
    <name type="common">Swimming crab</name>
    <name type="synonym">Neptunus trituberculatus</name>
    <dbReference type="NCBI Taxonomy" id="210409"/>
    <lineage>
        <taxon>Eukaryota</taxon>
        <taxon>Metazoa</taxon>
        <taxon>Ecdysozoa</taxon>
        <taxon>Arthropoda</taxon>
        <taxon>Crustacea</taxon>
        <taxon>Multicrustacea</taxon>
        <taxon>Malacostraca</taxon>
        <taxon>Eumalacostraca</taxon>
        <taxon>Eucarida</taxon>
        <taxon>Decapoda</taxon>
        <taxon>Pleocyemata</taxon>
        <taxon>Brachyura</taxon>
        <taxon>Eubrachyura</taxon>
        <taxon>Portunoidea</taxon>
        <taxon>Portunidae</taxon>
        <taxon>Portuninae</taxon>
        <taxon>Portunus</taxon>
    </lineage>
</organism>
<sequence>MTTLHSPSQPIYPILPYHHSSRPSTTRHPVSAPITLHYHPSLGKATQSEKHCKYMRGEGKLSRVAQILQTPYYIKYLNLTEQAKESQGPFINAGGSYRCGRLADLEPQNNSITLSGRVRSAGNLVLAVCLLSGKLRNET</sequence>
<reference evidence="2 3" key="1">
    <citation type="submission" date="2019-05" db="EMBL/GenBank/DDBJ databases">
        <title>Another draft genome of Portunus trituberculatus and its Hox gene families provides insights of decapod evolution.</title>
        <authorList>
            <person name="Jeong J.-H."/>
            <person name="Song I."/>
            <person name="Kim S."/>
            <person name="Choi T."/>
            <person name="Kim D."/>
            <person name="Ryu S."/>
            <person name="Kim W."/>
        </authorList>
    </citation>
    <scope>NUCLEOTIDE SEQUENCE [LARGE SCALE GENOMIC DNA]</scope>
    <source>
        <tissue evidence="2">Muscle</tissue>
    </source>
</reference>
<dbReference type="Proteomes" id="UP000324222">
    <property type="component" value="Unassembled WGS sequence"/>
</dbReference>
<gene>
    <name evidence="2" type="ORF">E2C01_029295</name>
</gene>
<dbReference type="EMBL" id="VSRR010003365">
    <property type="protein sequence ID" value="MPC35858.1"/>
    <property type="molecule type" value="Genomic_DNA"/>
</dbReference>
<name>A0A5B7ERF7_PORTR</name>
<accession>A0A5B7ERF7</accession>
<evidence type="ECO:0000256" key="1">
    <source>
        <dbReference type="SAM" id="MobiDB-lite"/>
    </source>
</evidence>
<evidence type="ECO:0000313" key="2">
    <source>
        <dbReference type="EMBL" id="MPC35858.1"/>
    </source>
</evidence>
<proteinExistence type="predicted"/>
<dbReference type="AlphaFoldDB" id="A0A5B7ERF7"/>
<evidence type="ECO:0000313" key="3">
    <source>
        <dbReference type="Proteomes" id="UP000324222"/>
    </source>
</evidence>